<dbReference type="PRINTS" id="PR01374">
    <property type="entry name" value="TONBPROTEIN"/>
</dbReference>
<evidence type="ECO:0000256" key="7">
    <source>
        <dbReference type="ARBA" id="ARBA00022927"/>
    </source>
</evidence>
<keyword evidence="4" id="KW-1003">Cell membrane</keyword>
<dbReference type="InterPro" id="IPR037682">
    <property type="entry name" value="TonB_C"/>
</dbReference>
<evidence type="ECO:0000256" key="8">
    <source>
        <dbReference type="ARBA" id="ARBA00022989"/>
    </source>
</evidence>
<dbReference type="Gene3D" id="3.30.1150.10">
    <property type="match status" value="1"/>
</dbReference>
<dbReference type="EMBL" id="JAEDAE010000008">
    <property type="protein sequence ID" value="MBH8559756.1"/>
    <property type="molecule type" value="Genomic_DNA"/>
</dbReference>
<accession>A0ABS0QAP2</accession>
<name>A0ABS0QAP2_9BACT</name>
<dbReference type="Pfam" id="PF03544">
    <property type="entry name" value="TonB_C"/>
    <property type="match status" value="1"/>
</dbReference>
<dbReference type="NCBIfam" id="TIGR01352">
    <property type="entry name" value="tonB_Cterm"/>
    <property type="match status" value="1"/>
</dbReference>
<dbReference type="PANTHER" id="PTHR33446">
    <property type="entry name" value="PROTEIN TONB-RELATED"/>
    <property type="match status" value="1"/>
</dbReference>
<evidence type="ECO:0000256" key="9">
    <source>
        <dbReference type="ARBA" id="ARBA00023136"/>
    </source>
</evidence>
<reference evidence="13 14" key="1">
    <citation type="submission" date="2020-12" db="EMBL/GenBank/DDBJ databases">
        <title>Hymenobacter sp.</title>
        <authorList>
            <person name="Kim M.K."/>
        </authorList>
    </citation>
    <scope>NUCLEOTIDE SEQUENCE [LARGE SCALE GENOMIC DNA]</scope>
    <source>
        <strain evidence="13 14">BT442</strain>
    </source>
</reference>
<keyword evidence="6 11" id="KW-0812">Transmembrane</keyword>
<evidence type="ECO:0000256" key="10">
    <source>
        <dbReference type="SAM" id="MobiDB-lite"/>
    </source>
</evidence>
<keyword evidence="7" id="KW-0653">Protein transport</keyword>
<comment type="caution">
    <text evidence="13">The sequence shown here is derived from an EMBL/GenBank/DDBJ whole genome shotgun (WGS) entry which is preliminary data.</text>
</comment>
<evidence type="ECO:0000256" key="1">
    <source>
        <dbReference type="ARBA" id="ARBA00004383"/>
    </source>
</evidence>
<gene>
    <name evidence="13" type="ORF">I7X13_16965</name>
</gene>
<dbReference type="PANTHER" id="PTHR33446:SF2">
    <property type="entry name" value="PROTEIN TONB"/>
    <property type="match status" value="1"/>
</dbReference>
<keyword evidence="8 11" id="KW-1133">Transmembrane helix</keyword>
<keyword evidence="5" id="KW-0997">Cell inner membrane</keyword>
<keyword evidence="14" id="KW-1185">Reference proteome</keyword>
<feature type="domain" description="TonB C-terminal" evidence="12">
    <location>
        <begin position="190"/>
        <end position="280"/>
    </location>
</feature>
<evidence type="ECO:0000256" key="2">
    <source>
        <dbReference type="ARBA" id="ARBA00006555"/>
    </source>
</evidence>
<evidence type="ECO:0000313" key="13">
    <source>
        <dbReference type="EMBL" id="MBH8559756.1"/>
    </source>
</evidence>
<evidence type="ECO:0000256" key="5">
    <source>
        <dbReference type="ARBA" id="ARBA00022519"/>
    </source>
</evidence>
<evidence type="ECO:0000256" key="3">
    <source>
        <dbReference type="ARBA" id="ARBA00022448"/>
    </source>
</evidence>
<feature type="transmembrane region" description="Helical" evidence="11">
    <location>
        <begin position="39"/>
        <end position="60"/>
    </location>
</feature>
<proteinExistence type="inferred from homology"/>
<feature type="region of interest" description="Disordered" evidence="10">
    <location>
        <begin position="144"/>
        <end position="166"/>
    </location>
</feature>
<feature type="compositionally biased region" description="Polar residues" evidence="10">
    <location>
        <begin position="144"/>
        <end position="153"/>
    </location>
</feature>
<dbReference type="PROSITE" id="PS52015">
    <property type="entry name" value="TONB_CTD"/>
    <property type="match status" value="1"/>
</dbReference>
<dbReference type="InterPro" id="IPR006260">
    <property type="entry name" value="TonB/TolA_C"/>
</dbReference>
<evidence type="ECO:0000313" key="14">
    <source>
        <dbReference type="Proteomes" id="UP000625631"/>
    </source>
</evidence>
<evidence type="ECO:0000256" key="4">
    <source>
        <dbReference type="ARBA" id="ARBA00022475"/>
    </source>
</evidence>
<evidence type="ECO:0000259" key="12">
    <source>
        <dbReference type="PROSITE" id="PS52015"/>
    </source>
</evidence>
<evidence type="ECO:0000256" key="6">
    <source>
        <dbReference type="ARBA" id="ARBA00022692"/>
    </source>
</evidence>
<dbReference type="Proteomes" id="UP000625631">
    <property type="component" value="Unassembled WGS sequence"/>
</dbReference>
<keyword evidence="9 11" id="KW-0472">Membrane</keyword>
<sequence>MTNAQLATASLDDIVFDGRNRHYGAYELRALYQRHMTRALIIATAMLALLLVFPLLAQLLKEDVVVAPTDADKGKVTLIAPPLAPEKVITPPPITAPPKSVLPAAPVQHLATTRFTEMKVAPDDQATEDVPDHKLLENSTISAVTTPGENSTADLGPLTDNSGPKEIGSDVVKESAYFYVEQMPELPGGGGQKAIVAAIQKAVKYPASALSNQVEGKIYVSFVVNSVGDVSDVKVVKGLGYGLDEETIRAVKTLPRFTPGKQNGRAVSVAYTVPISFKIQ</sequence>
<dbReference type="InterPro" id="IPR003538">
    <property type="entry name" value="TonB"/>
</dbReference>
<keyword evidence="3" id="KW-0813">Transport</keyword>
<protein>
    <submittedName>
        <fullName evidence="13">Energy transducer TonB</fullName>
    </submittedName>
</protein>
<comment type="similarity">
    <text evidence="2">Belongs to the TonB family.</text>
</comment>
<comment type="subcellular location">
    <subcellularLocation>
        <location evidence="1">Cell inner membrane</location>
        <topology evidence="1">Single-pass membrane protein</topology>
        <orientation evidence="1">Periplasmic side</orientation>
    </subcellularLocation>
</comment>
<dbReference type="SUPFAM" id="SSF74653">
    <property type="entry name" value="TolA/TonB C-terminal domain"/>
    <property type="match status" value="1"/>
</dbReference>
<evidence type="ECO:0000256" key="11">
    <source>
        <dbReference type="SAM" id="Phobius"/>
    </source>
</evidence>
<dbReference type="InterPro" id="IPR051045">
    <property type="entry name" value="TonB-dependent_transducer"/>
</dbReference>
<organism evidence="13 14">
    <name type="scientific">Hymenobacter negativus</name>
    <dbReference type="NCBI Taxonomy" id="2795026"/>
    <lineage>
        <taxon>Bacteria</taxon>
        <taxon>Pseudomonadati</taxon>
        <taxon>Bacteroidota</taxon>
        <taxon>Cytophagia</taxon>
        <taxon>Cytophagales</taxon>
        <taxon>Hymenobacteraceae</taxon>
        <taxon>Hymenobacter</taxon>
    </lineage>
</organism>